<evidence type="ECO:0000256" key="1">
    <source>
        <dbReference type="ARBA" id="ARBA00004123"/>
    </source>
</evidence>
<evidence type="ECO:0000256" key="3">
    <source>
        <dbReference type="ARBA" id="ARBA00008442"/>
    </source>
</evidence>
<comment type="caution">
    <text evidence="9">The sequence shown here is derived from an EMBL/GenBank/DDBJ whole genome shotgun (WGS) entry which is preliminary data.</text>
</comment>
<proteinExistence type="inferred from homology"/>
<dbReference type="InterPro" id="IPR032042">
    <property type="entry name" value="POT1PC"/>
</dbReference>
<protein>
    <recommendedName>
        <fullName evidence="8">Protection of telomeres protein 1 ssDNA-binding domain-containing protein</fullName>
    </recommendedName>
</protein>
<reference evidence="10" key="1">
    <citation type="submission" date="2022-10" db="EMBL/GenBank/DDBJ databases">
        <title>Genome assembly of Pristionchus species.</title>
        <authorList>
            <person name="Yoshida K."/>
            <person name="Sommer R.J."/>
        </authorList>
    </citation>
    <scope>NUCLEOTIDE SEQUENCE [LARGE SCALE GENOMIC DNA]</scope>
    <source>
        <strain evidence="10">RS5460</strain>
    </source>
</reference>
<evidence type="ECO:0000259" key="8">
    <source>
        <dbReference type="Pfam" id="PF16686"/>
    </source>
</evidence>
<evidence type="ECO:0000256" key="2">
    <source>
        <dbReference type="ARBA" id="ARBA00004574"/>
    </source>
</evidence>
<dbReference type="Pfam" id="PF16686">
    <property type="entry name" value="POT1PC"/>
    <property type="match status" value="1"/>
</dbReference>
<evidence type="ECO:0000313" key="10">
    <source>
        <dbReference type="Proteomes" id="UP001328107"/>
    </source>
</evidence>
<name>A0AAN5CDH0_9BILA</name>
<evidence type="ECO:0000256" key="5">
    <source>
        <dbReference type="ARBA" id="ARBA00022895"/>
    </source>
</evidence>
<organism evidence="9 10">
    <name type="scientific">Pristionchus mayeri</name>
    <dbReference type="NCBI Taxonomy" id="1317129"/>
    <lineage>
        <taxon>Eukaryota</taxon>
        <taxon>Metazoa</taxon>
        <taxon>Ecdysozoa</taxon>
        <taxon>Nematoda</taxon>
        <taxon>Chromadorea</taxon>
        <taxon>Rhabditida</taxon>
        <taxon>Rhabditina</taxon>
        <taxon>Diplogasteromorpha</taxon>
        <taxon>Diplogasteroidea</taxon>
        <taxon>Neodiplogasteridae</taxon>
        <taxon>Pristionchus</taxon>
    </lineage>
</organism>
<keyword evidence="5" id="KW-0779">Telomere</keyword>
<keyword evidence="7" id="KW-0539">Nucleus</keyword>
<evidence type="ECO:0000256" key="7">
    <source>
        <dbReference type="ARBA" id="ARBA00023242"/>
    </source>
</evidence>
<evidence type="ECO:0000256" key="4">
    <source>
        <dbReference type="ARBA" id="ARBA00022454"/>
    </source>
</evidence>
<dbReference type="SUPFAM" id="SSF50249">
    <property type="entry name" value="Nucleic acid-binding proteins"/>
    <property type="match status" value="1"/>
</dbReference>
<comment type="similarity">
    <text evidence="3">Belongs to the telombin family.</text>
</comment>
<accession>A0AAN5CDH0</accession>
<keyword evidence="6" id="KW-0238">DNA-binding</keyword>
<dbReference type="AlphaFoldDB" id="A0AAN5CDH0"/>
<comment type="subcellular location">
    <subcellularLocation>
        <location evidence="2">Chromosome</location>
        <location evidence="2">Telomere</location>
    </subcellularLocation>
    <subcellularLocation>
        <location evidence="1">Nucleus</location>
    </subcellularLocation>
</comment>
<sequence length="163" mass="18574">MRPLPPKIPHPQAHKSDLGLVDALTDIHRGYYADVIVQFVSSTLSDHNGMPCLLVWDGSDLPIDRPLHSLDSDEKAPKIPADPAVKEKAKGRIVTIFCYDYDEQLQHPIKSGDWLYVQNVHCGFTKGSQYSSFMMHSNARPRSIWRLDLPMAEGLFYEQQWRA</sequence>
<dbReference type="GO" id="GO:0043047">
    <property type="term" value="F:single-stranded telomeric DNA binding"/>
    <property type="evidence" value="ECO:0007669"/>
    <property type="project" value="InterPro"/>
</dbReference>
<evidence type="ECO:0000256" key="6">
    <source>
        <dbReference type="ARBA" id="ARBA00023125"/>
    </source>
</evidence>
<dbReference type="InterPro" id="IPR012340">
    <property type="entry name" value="NA-bd_OB-fold"/>
</dbReference>
<dbReference type="EMBL" id="BTRK01000003">
    <property type="protein sequence ID" value="GMR41090.1"/>
    <property type="molecule type" value="Genomic_DNA"/>
</dbReference>
<dbReference type="Gene3D" id="2.40.50.140">
    <property type="entry name" value="Nucleic acid-binding proteins"/>
    <property type="match status" value="1"/>
</dbReference>
<evidence type="ECO:0000313" key="9">
    <source>
        <dbReference type="EMBL" id="GMR41090.1"/>
    </source>
</evidence>
<feature type="non-terminal residue" evidence="9">
    <location>
        <position position="163"/>
    </location>
</feature>
<keyword evidence="4" id="KW-0158">Chromosome</keyword>
<dbReference type="Proteomes" id="UP001328107">
    <property type="component" value="Unassembled WGS sequence"/>
</dbReference>
<gene>
    <name evidence="9" type="ORF">PMAYCL1PPCAC_11285</name>
</gene>
<dbReference type="GO" id="GO:0005634">
    <property type="term" value="C:nucleus"/>
    <property type="evidence" value="ECO:0007669"/>
    <property type="project" value="UniProtKB-SubCell"/>
</dbReference>
<feature type="domain" description="Protection of telomeres protein 1 ssDNA-binding" evidence="8">
    <location>
        <begin position="24"/>
        <end position="149"/>
    </location>
</feature>
<keyword evidence="10" id="KW-1185">Reference proteome</keyword>
<dbReference type="GO" id="GO:0000781">
    <property type="term" value="C:chromosome, telomeric region"/>
    <property type="evidence" value="ECO:0007669"/>
    <property type="project" value="UniProtKB-SubCell"/>
</dbReference>